<keyword evidence="6" id="KW-0547">Nucleotide-binding</keyword>
<comment type="catalytic activity">
    <reaction evidence="1">
        <text>ATP + protein L-histidine = ADP + protein N-phospho-L-histidine.</text>
        <dbReference type="EC" id="2.7.13.3"/>
    </reaction>
</comment>
<evidence type="ECO:0000256" key="7">
    <source>
        <dbReference type="ARBA" id="ARBA00022777"/>
    </source>
</evidence>
<evidence type="ECO:0000259" key="10">
    <source>
        <dbReference type="PROSITE" id="PS50109"/>
    </source>
</evidence>
<protein>
    <recommendedName>
        <fullName evidence="3">histidine kinase</fullName>
        <ecNumber evidence="3">2.7.13.3</ecNumber>
    </recommendedName>
</protein>
<dbReference type="RefSeq" id="WP_088559657.1">
    <property type="nucleotide sequence ID" value="NZ_FYEH01000001.1"/>
</dbReference>
<dbReference type="PRINTS" id="PR00344">
    <property type="entry name" value="BCTRLSENSOR"/>
</dbReference>
<reference evidence="12 13" key="1">
    <citation type="submission" date="2017-06" db="EMBL/GenBank/DDBJ databases">
        <authorList>
            <person name="Kim H.J."/>
            <person name="Triplett B.A."/>
        </authorList>
    </citation>
    <scope>NUCLEOTIDE SEQUENCE [LARGE SCALE GENOMIC DNA]</scope>
    <source>
        <strain evidence="12 13">B29T1</strain>
    </source>
</reference>
<organism evidence="12 13">
    <name type="scientific">Arboricoccus pini</name>
    <dbReference type="NCBI Taxonomy" id="1963835"/>
    <lineage>
        <taxon>Bacteria</taxon>
        <taxon>Pseudomonadati</taxon>
        <taxon>Pseudomonadota</taxon>
        <taxon>Alphaproteobacteria</taxon>
        <taxon>Geminicoccales</taxon>
        <taxon>Geminicoccaceae</taxon>
        <taxon>Arboricoccus</taxon>
    </lineage>
</organism>
<evidence type="ECO:0000313" key="12">
    <source>
        <dbReference type="EMBL" id="SNB53160.1"/>
    </source>
</evidence>
<keyword evidence="7 12" id="KW-0418">Kinase</keyword>
<dbReference type="PROSITE" id="PS50109">
    <property type="entry name" value="HIS_KIN"/>
    <property type="match status" value="1"/>
</dbReference>
<evidence type="ECO:0000256" key="4">
    <source>
        <dbReference type="ARBA" id="ARBA00022553"/>
    </source>
</evidence>
<dbReference type="Proteomes" id="UP000197065">
    <property type="component" value="Unassembled WGS sequence"/>
</dbReference>
<feature type="transmembrane region" description="Helical" evidence="9">
    <location>
        <begin position="160"/>
        <end position="180"/>
    </location>
</feature>
<dbReference type="GO" id="GO:0000155">
    <property type="term" value="F:phosphorelay sensor kinase activity"/>
    <property type="evidence" value="ECO:0007669"/>
    <property type="project" value="TreeGrafter"/>
</dbReference>
<dbReference type="AlphaFoldDB" id="A0A212Q1K2"/>
<dbReference type="InterPro" id="IPR003660">
    <property type="entry name" value="HAMP_dom"/>
</dbReference>
<evidence type="ECO:0000256" key="8">
    <source>
        <dbReference type="ARBA" id="ARBA00022840"/>
    </source>
</evidence>
<dbReference type="SMART" id="SM00387">
    <property type="entry name" value="HATPase_c"/>
    <property type="match status" value="1"/>
</dbReference>
<evidence type="ECO:0000256" key="6">
    <source>
        <dbReference type="ARBA" id="ARBA00022741"/>
    </source>
</evidence>
<feature type="domain" description="HAMP" evidence="11">
    <location>
        <begin position="185"/>
        <end position="241"/>
    </location>
</feature>
<dbReference type="CDD" id="cd00075">
    <property type="entry name" value="HATPase"/>
    <property type="match status" value="1"/>
</dbReference>
<proteinExistence type="predicted"/>
<dbReference type="GO" id="GO:0005524">
    <property type="term" value="F:ATP binding"/>
    <property type="evidence" value="ECO:0007669"/>
    <property type="project" value="UniProtKB-KW"/>
</dbReference>
<evidence type="ECO:0000256" key="9">
    <source>
        <dbReference type="SAM" id="Phobius"/>
    </source>
</evidence>
<dbReference type="InterPro" id="IPR036890">
    <property type="entry name" value="HATPase_C_sf"/>
</dbReference>
<dbReference type="Gene3D" id="3.30.565.10">
    <property type="entry name" value="Histidine kinase-like ATPase, C-terminal domain"/>
    <property type="match status" value="1"/>
</dbReference>
<evidence type="ECO:0000256" key="3">
    <source>
        <dbReference type="ARBA" id="ARBA00012438"/>
    </source>
</evidence>
<name>A0A212Q1K2_9PROT</name>
<dbReference type="GO" id="GO:0005886">
    <property type="term" value="C:plasma membrane"/>
    <property type="evidence" value="ECO:0007669"/>
    <property type="project" value="TreeGrafter"/>
</dbReference>
<gene>
    <name evidence="12" type="ORF">SAMN07250955_101350</name>
</gene>
<dbReference type="InterPro" id="IPR004358">
    <property type="entry name" value="Sig_transdc_His_kin-like_C"/>
</dbReference>
<keyword evidence="5" id="KW-0808">Transferase</keyword>
<dbReference type="PANTHER" id="PTHR44936:SF10">
    <property type="entry name" value="SENSOR PROTEIN RSTB"/>
    <property type="match status" value="1"/>
</dbReference>
<sequence length="483" mass="52986">MSDATKQLPECGLSAKIMVIAIILIFLGELLIFIPALDSYRSSYLDQRVVAAQLAVAAVNGGATNVSPETIKHMLDQVGVVSVSVSGPTMRAQFGPHLSPTRVFDLRETSLLRQFSDTAATILFGHDRMVGITSTSPLDDDVIVDIVINENPMRQSLLTYAGRTFLVSLLISSILGIVLFLTLRRMFVLPMTALALAMTRFRRRPDDTSRDPPPPAERRDAIGIVEREFNMMRDDVRQALVQRHRLAALGAAVTQITHDLRNILSAAVLLSDRLEASQDPIAREVGPRLVGALDRAVRLCADATTFARGRRSAPEWQPFALLPMVNEVRETLAASGLPREAWTIKIAPDLEAFGDRNDLFRVLLALTRNARDASTEQTGSIEVSAHPGDRATLIYVSDNGRGIPEAQRASLFDVFVPHDRPDGRGLGLVVCREIMRAHGGEIELVSSKPGCTTFRLILPTREAVFDDQGKGSDERVLNRSRAD</sequence>
<dbReference type="InterPro" id="IPR003594">
    <property type="entry name" value="HATPase_dom"/>
</dbReference>
<keyword evidence="9" id="KW-0812">Transmembrane</keyword>
<comment type="subcellular location">
    <subcellularLocation>
        <location evidence="2">Membrane</location>
    </subcellularLocation>
</comment>
<dbReference type="EC" id="2.7.13.3" evidence="3"/>
<evidence type="ECO:0000256" key="2">
    <source>
        <dbReference type="ARBA" id="ARBA00004370"/>
    </source>
</evidence>
<dbReference type="Gene3D" id="6.10.340.10">
    <property type="match status" value="1"/>
</dbReference>
<keyword evidence="8" id="KW-0067">ATP-binding</keyword>
<feature type="transmembrane region" description="Helical" evidence="9">
    <location>
        <begin position="17"/>
        <end position="37"/>
    </location>
</feature>
<dbReference type="SUPFAM" id="SSF55874">
    <property type="entry name" value="ATPase domain of HSP90 chaperone/DNA topoisomerase II/histidine kinase"/>
    <property type="match status" value="1"/>
</dbReference>
<evidence type="ECO:0000256" key="5">
    <source>
        <dbReference type="ARBA" id="ARBA00022679"/>
    </source>
</evidence>
<dbReference type="InterPro" id="IPR005467">
    <property type="entry name" value="His_kinase_dom"/>
</dbReference>
<dbReference type="PROSITE" id="PS50885">
    <property type="entry name" value="HAMP"/>
    <property type="match status" value="1"/>
</dbReference>
<keyword evidence="9" id="KW-0472">Membrane</keyword>
<keyword evidence="9" id="KW-1133">Transmembrane helix</keyword>
<dbReference type="Pfam" id="PF02518">
    <property type="entry name" value="HATPase_c"/>
    <property type="match status" value="1"/>
</dbReference>
<dbReference type="InterPro" id="IPR050980">
    <property type="entry name" value="2C_sensor_his_kinase"/>
</dbReference>
<dbReference type="PANTHER" id="PTHR44936">
    <property type="entry name" value="SENSOR PROTEIN CREC"/>
    <property type="match status" value="1"/>
</dbReference>
<evidence type="ECO:0000256" key="1">
    <source>
        <dbReference type="ARBA" id="ARBA00000085"/>
    </source>
</evidence>
<keyword evidence="4" id="KW-0597">Phosphoprotein</keyword>
<keyword evidence="13" id="KW-1185">Reference proteome</keyword>
<feature type="domain" description="Histidine kinase" evidence="10">
    <location>
        <begin position="255"/>
        <end position="462"/>
    </location>
</feature>
<dbReference type="OrthoDB" id="9784218at2"/>
<evidence type="ECO:0000313" key="13">
    <source>
        <dbReference type="Proteomes" id="UP000197065"/>
    </source>
</evidence>
<dbReference type="EMBL" id="FYEH01000001">
    <property type="protein sequence ID" value="SNB53160.1"/>
    <property type="molecule type" value="Genomic_DNA"/>
</dbReference>
<accession>A0A212Q1K2</accession>
<evidence type="ECO:0000259" key="11">
    <source>
        <dbReference type="PROSITE" id="PS50885"/>
    </source>
</evidence>